<protein>
    <submittedName>
        <fullName evidence="2">Uncharacterized protein</fullName>
    </submittedName>
</protein>
<evidence type="ECO:0000313" key="3">
    <source>
        <dbReference type="Proteomes" id="UP000299102"/>
    </source>
</evidence>
<sequence length="133" mass="14696">MKARMISVLAVSSFHLKDEEAHSMSMPASTLKREWLGRGCRAPGVLRDKVYRIWTSTKLEGDVARRENGSYERVVTRSCASKSASGAGERRGVTSSAATRRESSLGLRAASAARPRDQLKPIDVLHNIFHVTR</sequence>
<proteinExistence type="predicted"/>
<name>A0A4C1U513_EUMVA</name>
<dbReference type="AlphaFoldDB" id="A0A4C1U513"/>
<evidence type="ECO:0000313" key="2">
    <source>
        <dbReference type="EMBL" id="GBP21485.1"/>
    </source>
</evidence>
<reference evidence="2 3" key="1">
    <citation type="journal article" date="2019" name="Commun. Biol.">
        <title>The bagworm genome reveals a unique fibroin gene that provides high tensile strength.</title>
        <authorList>
            <person name="Kono N."/>
            <person name="Nakamura H."/>
            <person name="Ohtoshi R."/>
            <person name="Tomita M."/>
            <person name="Numata K."/>
            <person name="Arakawa K."/>
        </authorList>
    </citation>
    <scope>NUCLEOTIDE SEQUENCE [LARGE SCALE GENOMIC DNA]</scope>
</reference>
<organism evidence="2 3">
    <name type="scientific">Eumeta variegata</name>
    <name type="common">Bagworm moth</name>
    <name type="synonym">Eumeta japonica</name>
    <dbReference type="NCBI Taxonomy" id="151549"/>
    <lineage>
        <taxon>Eukaryota</taxon>
        <taxon>Metazoa</taxon>
        <taxon>Ecdysozoa</taxon>
        <taxon>Arthropoda</taxon>
        <taxon>Hexapoda</taxon>
        <taxon>Insecta</taxon>
        <taxon>Pterygota</taxon>
        <taxon>Neoptera</taxon>
        <taxon>Endopterygota</taxon>
        <taxon>Lepidoptera</taxon>
        <taxon>Glossata</taxon>
        <taxon>Ditrysia</taxon>
        <taxon>Tineoidea</taxon>
        <taxon>Psychidae</taxon>
        <taxon>Oiketicinae</taxon>
        <taxon>Eumeta</taxon>
    </lineage>
</organism>
<keyword evidence="3" id="KW-1185">Reference proteome</keyword>
<accession>A0A4C1U513</accession>
<feature type="region of interest" description="Disordered" evidence="1">
    <location>
        <begin position="77"/>
        <end position="112"/>
    </location>
</feature>
<gene>
    <name evidence="2" type="ORF">EVAR_12086_1</name>
</gene>
<comment type="caution">
    <text evidence="2">The sequence shown here is derived from an EMBL/GenBank/DDBJ whole genome shotgun (WGS) entry which is preliminary data.</text>
</comment>
<dbReference type="EMBL" id="BGZK01000129">
    <property type="protein sequence ID" value="GBP21485.1"/>
    <property type="molecule type" value="Genomic_DNA"/>
</dbReference>
<evidence type="ECO:0000256" key="1">
    <source>
        <dbReference type="SAM" id="MobiDB-lite"/>
    </source>
</evidence>
<dbReference type="Proteomes" id="UP000299102">
    <property type="component" value="Unassembled WGS sequence"/>
</dbReference>